<feature type="site" description="Part of a proton relay during catalysis" evidence="12">
    <location>
        <position position="89"/>
    </location>
</feature>
<dbReference type="PIRSF" id="PIRSF001365">
    <property type="entry name" value="DHDPS"/>
    <property type="match status" value="1"/>
</dbReference>
<dbReference type="EMBL" id="CADILN010000008">
    <property type="protein sequence ID" value="CAB4051326.1"/>
    <property type="molecule type" value="Genomic_DNA"/>
</dbReference>
<evidence type="ECO:0000313" key="17">
    <source>
        <dbReference type="Proteomes" id="UP001558535"/>
    </source>
</evidence>
<evidence type="ECO:0000256" key="5">
    <source>
        <dbReference type="ARBA" id="ARBA00022490"/>
    </source>
</evidence>
<dbReference type="GO" id="GO:0008840">
    <property type="term" value="F:4-hydroxy-tetrahydrodipicolinate synthase activity"/>
    <property type="evidence" value="ECO:0007669"/>
    <property type="project" value="UniProtKB-UniRule"/>
</dbReference>
<comment type="pathway">
    <text evidence="2 12">Amino-acid biosynthesis; L-lysine biosynthesis via DAP pathway; (S)-tetrahydrodipicolinate from L-aspartate: step 3/4.</text>
</comment>
<dbReference type="Pfam" id="PF00701">
    <property type="entry name" value="DHDPS"/>
    <property type="match status" value="1"/>
</dbReference>
<dbReference type="GO" id="GO:0009089">
    <property type="term" value="P:lysine biosynthetic process via diaminopimelate"/>
    <property type="evidence" value="ECO:0007669"/>
    <property type="project" value="UniProtKB-UniRule"/>
</dbReference>
<sequence>MTNVTQAGTQAAGTQAAGTQAAGIQAAGTQAAGTQADNAPGTSGVQIRGSIPAIITPMLEDGSLDLPAFRKLIDWHVAEGTNALVVVGTSGESATLSVEEHVLMVKTAVEHTAGRIPVIAGSGGNSTAEAIELTREAKEVGADATLQVVPYYNKPTQEGIYRHFVKIAETVDLPVILYNVPGRTVADMSNETILRCAQVPGIIGVKEATGNIDRAAHLIKSAPAHFGIYSGDDPTAIALMLLGGHGNISVTANVAPRAMSELCKAALAADAKTAREIHLKLLSLHKNLFIESNPIPAKWALQQLGRVQGGIRLPLTPLDAQYHEVVRGALREAGLLG</sequence>
<comment type="subunit">
    <text evidence="12">Homotetramer; dimer of dimers.</text>
</comment>
<keyword evidence="7 12" id="KW-0220">Diaminopimelate biosynthesis</keyword>
<dbReference type="CDD" id="cd00950">
    <property type="entry name" value="DHDPS"/>
    <property type="match status" value="1"/>
</dbReference>
<reference evidence="15 17" key="2">
    <citation type="submission" date="2024-07" db="EMBL/GenBank/DDBJ databases">
        <title>A survey of Mimosa microsymbionts across Brazilian biomes reveals a high diversity of Paraburkholderia nodulating endemic species, but also that Cupriavidus is common as a symbiont of widespread species.</title>
        <authorList>
            <person name="Rouws L."/>
            <person name="Barauna A."/>
            <person name="Beukes C."/>
            <person name="Rouws J.R.C."/>
            <person name="De Faria S.M."/>
            <person name="Gross E."/>
            <person name="Bueno Dos Reis Junior F."/>
            <person name="Simon M.F."/>
            <person name="Maluk M."/>
            <person name="Odee D.W."/>
            <person name="Kenicer G."/>
            <person name="Young J.P.W."/>
            <person name="Reis V.M."/>
            <person name="Zilli J."/>
            <person name="James E.K."/>
        </authorList>
    </citation>
    <scope>NUCLEOTIDE SEQUENCE [LARGE SCALE GENOMIC DNA]</scope>
    <source>
        <strain evidence="15 17">BR14375</strain>
    </source>
</reference>
<comment type="function">
    <text evidence="1 12">Catalyzes the condensation of (S)-aspartate-beta-semialdehyde [(S)-ASA] and pyruvate to 4-hydroxy-tetrahydrodipicolinate (HTPA).</text>
</comment>
<dbReference type="InterPro" id="IPR002220">
    <property type="entry name" value="DapA-like"/>
</dbReference>
<dbReference type="NCBIfam" id="TIGR00674">
    <property type="entry name" value="dapA"/>
    <property type="match status" value="1"/>
</dbReference>
<reference evidence="14 16" key="1">
    <citation type="submission" date="2020-04" db="EMBL/GenBank/DDBJ databases">
        <authorList>
            <person name="De Canck E."/>
        </authorList>
    </citation>
    <scope>NUCLEOTIDE SEQUENCE [LARGE SCALE GENOMIC DNA]</scope>
    <source>
        <strain evidence="14 16">LMG 9964</strain>
    </source>
</reference>
<dbReference type="EC" id="4.3.3.7" evidence="4 12"/>
<evidence type="ECO:0000256" key="13">
    <source>
        <dbReference type="PIRNR" id="PIRNR001365"/>
    </source>
</evidence>
<gene>
    <name evidence="14" type="primary">dapA_6</name>
    <name evidence="12 15" type="synonym">dapA</name>
    <name evidence="15" type="ORF">AB3X84_19170</name>
    <name evidence="14" type="ORF">LMG9964_05003</name>
</gene>
<feature type="site" description="Part of a proton relay during catalysis" evidence="12">
    <location>
        <position position="152"/>
    </location>
</feature>
<protein>
    <recommendedName>
        <fullName evidence="4 12">4-hydroxy-tetrahydrodipicolinate synthase</fullName>
        <shortName evidence="12">HTPA synthase</shortName>
        <ecNumber evidence="4 12">4.3.3.7</ecNumber>
    </recommendedName>
</protein>
<evidence type="ECO:0000256" key="2">
    <source>
        <dbReference type="ARBA" id="ARBA00005120"/>
    </source>
</evidence>
<dbReference type="HAMAP" id="MF_00418">
    <property type="entry name" value="DapA"/>
    <property type="match status" value="1"/>
</dbReference>
<dbReference type="SMART" id="SM01130">
    <property type="entry name" value="DHDPS"/>
    <property type="match status" value="1"/>
</dbReference>
<dbReference type="Gene3D" id="3.20.20.70">
    <property type="entry name" value="Aldolase class I"/>
    <property type="match status" value="1"/>
</dbReference>
<evidence type="ECO:0000313" key="15">
    <source>
        <dbReference type="EMBL" id="MEX3752113.1"/>
    </source>
</evidence>
<keyword evidence="6 12" id="KW-0028">Amino-acid biosynthesis</keyword>
<evidence type="ECO:0000256" key="6">
    <source>
        <dbReference type="ARBA" id="ARBA00022605"/>
    </source>
</evidence>
<evidence type="ECO:0000256" key="7">
    <source>
        <dbReference type="ARBA" id="ARBA00022915"/>
    </source>
</evidence>
<evidence type="ECO:0000256" key="10">
    <source>
        <dbReference type="ARBA" id="ARBA00023270"/>
    </source>
</evidence>
<dbReference type="PANTHER" id="PTHR12128:SF66">
    <property type="entry name" value="4-HYDROXY-2-OXOGLUTARATE ALDOLASE, MITOCHONDRIAL"/>
    <property type="match status" value="1"/>
</dbReference>
<evidence type="ECO:0000313" key="16">
    <source>
        <dbReference type="Proteomes" id="UP000494102"/>
    </source>
</evidence>
<dbReference type="EMBL" id="JBFPKE010000006">
    <property type="protein sequence ID" value="MEX3752113.1"/>
    <property type="molecule type" value="Genomic_DNA"/>
</dbReference>
<evidence type="ECO:0000256" key="9">
    <source>
        <dbReference type="ARBA" id="ARBA00023239"/>
    </source>
</evidence>
<proteinExistence type="inferred from homology"/>
<evidence type="ECO:0000313" key="14">
    <source>
        <dbReference type="EMBL" id="CAB4051326.1"/>
    </source>
</evidence>
<dbReference type="GO" id="GO:0019877">
    <property type="term" value="P:diaminopimelate biosynthetic process"/>
    <property type="evidence" value="ECO:0007669"/>
    <property type="project" value="UniProtKB-UniRule"/>
</dbReference>
<feature type="active site" description="Schiff-base intermediate with substrate" evidence="12">
    <location>
        <position position="206"/>
    </location>
</feature>
<dbReference type="GO" id="GO:0005829">
    <property type="term" value="C:cytosol"/>
    <property type="evidence" value="ECO:0007669"/>
    <property type="project" value="TreeGrafter"/>
</dbReference>
<keyword evidence="9 12" id="KW-0456">Lyase</keyword>
<dbReference type="AlphaFoldDB" id="A0A6J5KBJ0"/>
<feature type="binding site" evidence="12">
    <location>
        <position position="248"/>
    </location>
    <ligand>
        <name>pyruvate</name>
        <dbReference type="ChEBI" id="CHEBI:15361"/>
    </ligand>
</feature>
<evidence type="ECO:0000256" key="12">
    <source>
        <dbReference type="HAMAP-Rule" id="MF_00418"/>
    </source>
</evidence>
<keyword evidence="10 12" id="KW-0704">Schiff base</keyword>
<dbReference type="UniPathway" id="UPA00034">
    <property type="reaction ID" value="UER00017"/>
</dbReference>
<comment type="similarity">
    <text evidence="3 12 13">Belongs to the DapA family.</text>
</comment>
<keyword evidence="17" id="KW-1185">Reference proteome</keyword>
<evidence type="ECO:0000256" key="8">
    <source>
        <dbReference type="ARBA" id="ARBA00023154"/>
    </source>
</evidence>
<dbReference type="InterPro" id="IPR020625">
    <property type="entry name" value="Schiff_base-form_aldolases_AS"/>
</dbReference>
<dbReference type="PROSITE" id="PS00666">
    <property type="entry name" value="DHDPS_2"/>
    <property type="match status" value="1"/>
</dbReference>
<dbReference type="Proteomes" id="UP000494102">
    <property type="component" value="Unassembled WGS sequence"/>
</dbReference>
<comment type="subcellular location">
    <subcellularLocation>
        <location evidence="12">Cytoplasm</location>
    </subcellularLocation>
</comment>
<dbReference type="PRINTS" id="PR00146">
    <property type="entry name" value="DHPICSNTHASE"/>
</dbReference>
<feature type="active site" description="Proton donor/acceptor" evidence="12">
    <location>
        <position position="178"/>
    </location>
</feature>
<comment type="catalytic activity">
    <reaction evidence="11 12">
        <text>L-aspartate 4-semialdehyde + pyruvate = (2S,4S)-4-hydroxy-2,3,4,5-tetrahydrodipicolinate + H2O + H(+)</text>
        <dbReference type="Rhea" id="RHEA:34171"/>
        <dbReference type="ChEBI" id="CHEBI:15361"/>
        <dbReference type="ChEBI" id="CHEBI:15377"/>
        <dbReference type="ChEBI" id="CHEBI:15378"/>
        <dbReference type="ChEBI" id="CHEBI:67139"/>
        <dbReference type="ChEBI" id="CHEBI:537519"/>
        <dbReference type="EC" id="4.3.3.7"/>
    </reaction>
</comment>
<evidence type="ECO:0000256" key="4">
    <source>
        <dbReference type="ARBA" id="ARBA00012086"/>
    </source>
</evidence>
<evidence type="ECO:0000256" key="11">
    <source>
        <dbReference type="ARBA" id="ARBA00047836"/>
    </source>
</evidence>
<keyword evidence="8 12" id="KW-0457">Lysine biosynthesis</keyword>
<evidence type="ECO:0000256" key="3">
    <source>
        <dbReference type="ARBA" id="ARBA00007592"/>
    </source>
</evidence>
<dbReference type="SUPFAM" id="SSF51569">
    <property type="entry name" value="Aldolase"/>
    <property type="match status" value="1"/>
</dbReference>
<keyword evidence="5 12" id="KW-0963">Cytoplasm</keyword>
<dbReference type="Proteomes" id="UP001558535">
    <property type="component" value="Unassembled WGS sequence"/>
</dbReference>
<dbReference type="InterPro" id="IPR013785">
    <property type="entry name" value="Aldolase_TIM"/>
</dbReference>
<feature type="binding site" evidence="12">
    <location>
        <position position="90"/>
    </location>
    <ligand>
        <name>pyruvate</name>
        <dbReference type="ChEBI" id="CHEBI:15361"/>
    </ligand>
</feature>
<organism evidence="14 16">
    <name type="scientific">Paraburkholderia phenoliruptrix</name>
    <dbReference type="NCBI Taxonomy" id="252970"/>
    <lineage>
        <taxon>Bacteria</taxon>
        <taxon>Pseudomonadati</taxon>
        <taxon>Pseudomonadota</taxon>
        <taxon>Betaproteobacteria</taxon>
        <taxon>Burkholderiales</taxon>
        <taxon>Burkholderiaceae</taxon>
        <taxon>Paraburkholderia</taxon>
    </lineage>
</organism>
<dbReference type="PANTHER" id="PTHR12128">
    <property type="entry name" value="DIHYDRODIPICOLINATE SYNTHASE"/>
    <property type="match status" value="1"/>
</dbReference>
<evidence type="ECO:0000256" key="1">
    <source>
        <dbReference type="ARBA" id="ARBA00003294"/>
    </source>
</evidence>
<name>A0A6J5KBJ0_9BURK</name>
<dbReference type="InterPro" id="IPR005263">
    <property type="entry name" value="DapA"/>
</dbReference>
<comment type="caution">
    <text evidence="12">Was originally thought to be a dihydrodipicolinate synthase (DHDPS), catalyzing the condensation of (S)-aspartate-beta-semialdehyde [(S)-ASA] and pyruvate to dihydrodipicolinate (DHDP). However, it was shown in E.coli that the product of the enzymatic reaction is not dihydrodipicolinate but in fact (4S)-4-hydroxy-2,3,4,5-tetrahydro-(2S)-dipicolinic acid (HTPA), and that the consecutive dehydration reaction leading to DHDP is not spontaneous but catalyzed by DapB.</text>
</comment>
<accession>A0A6J5KBJ0</accession>